<protein>
    <submittedName>
        <fullName evidence="8">Methyl-accepting chemotaxis sensory transducer</fullName>
    </submittedName>
</protein>
<dbReference type="InterPro" id="IPR004089">
    <property type="entry name" value="MCPsignal_dom"/>
</dbReference>
<evidence type="ECO:0000313" key="8">
    <source>
        <dbReference type="EMBL" id="ARU58468.1"/>
    </source>
</evidence>
<gene>
    <name evidence="8" type="ORF">OLMES_4472</name>
</gene>
<dbReference type="PANTHER" id="PTHR32089:SF112">
    <property type="entry name" value="LYSOZYME-LIKE PROTEIN-RELATED"/>
    <property type="match status" value="1"/>
</dbReference>
<keyword evidence="2 4" id="KW-0807">Transducer</keyword>
<evidence type="ECO:0000256" key="5">
    <source>
        <dbReference type="SAM" id="MobiDB-lite"/>
    </source>
</evidence>
<keyword evidence="6" id="KW-0812">Transmembrane</keyword>
<dbReference type="GO" id="GO:0016020">
    <property type="term" value="C:membrane"/>
    <property type="evidence" value="ECO:0007669"/>
    <property type="project" value="UniProtKB-SubCell"/>
</dbReference>
<dbReference type="GO" id="GO:0006935">
    <property type="term" value="P:chemotaxis"/>
    <property type="evidence" value="ECO:0007669"/>
    <property type="project" value="InterPro"/>
</dbReference>
<dbReference type="Pfam" id="PF00015">
    <property type="entry name" value="MCPsignal"/>
    <property type="match status" value="1"/>
</dbReference>
<dbReference type="SMART" id="SM00283">
    <property type="entry name" value="MA"/>
    <property type="match status" value="1"/>
</dbReference>
<dbReference type="EMBL" id="CP021425">
    <property type="protein sequence ID" value="ARU58468.1"/>
    <property type="molecule type" value="Genomic_DNA"/>
</dbReference>
<dbReference type="PRINTS" id="PR00260">
    <property type="entry name" value="CHEMTRNSDUCR"/>
</dbReference>
<evidence type="ECO:0000256" key="2">
    <source>
        <dbReference type="ARBA" id="ARBA00023224"/>
    </source>
</evidence>
<evidence type="ECO:0000313" key="9">
    <source>
        <dbReference type="Proteomes" id="UP000196027"/>
    </source>
</evidence>
<feature type="domain" description="Methyl-accepting transducer" evidence="7">
    <location>
        <begin position="122"/>
        <end position="358"/>
    </location>
</feature>
<organism evidence="8 9">
    <name type="scientific">Oleiphilus messinensis</name>
    <dbReference type="NCBI Taxonomy" id="141451"/>
    <lineage>
        <taxon>Bacteria</taxon>
        <taxon>Pseudomonadati</taxon>
        <taxon>Pseudomonadota</taxon>
        <taxon>Gammaproteobacteria</taxon>
        <taxon>Oceanospirillales</taxon>
        <taxon>Oleiphilaceae</taxon>
        <taxon>Oleiphilus</taxon>
    </lineage>
</organism>
<keyword evidence="9" id="KW-1185">Reference proteome</keyword>
<dbReference type="Proteomes" id="UP000196027">
    <property type="component" value="Chromosome"/>
</dbReference>
<reference evidence="8 9" key="1">
    <citation type="submission" date="2017-05" db="EMBL/GenBank/DDBJ databases">
        <title>Genomic insights into alkan degradation activity of Oleiphilus messinensis.</title>
        <authorList>
            <person name="Kozyavkin S.A."/>
            <person name="Slesarev A.I."/>
            <person name="Golyshin P.N."/>
            <person name="Korzhenkov A."/>
            <person name="Golyshina O.N."/>
            <person name="Toshchakov S.V."/>
        </authorList>
    </citation>
    <scope>NUCLEOTIDE SEQUENCE [LARGE SCALE GENOMIC DNA]</scope>
    <source>
        <strain evidence="8 9">ME102</strain>
    </source>
</reference>
<dbReference type="RefSeq" id="WP_087463240.1">
    <property type="nucleotide sequence ID" value="NZ_CP021425.1"/>
</dbReference>
<dbReference type="CDD" id="cd11386">
    <property type="entry name" value="MCP_signal"/>
    <property type="match status" value="1"/>
</dbReference>
<dbReference type="FunFam" id="1.10.287.950:FF:000001">
    <property type="entry name" value="Methyl-accepting chemotaxis sensory transducer"/>
    <property type="match status" value="1"/>
</dbReference>
<keyword evidence="6" id="KW-1133">Transmembrane helix</keyword>
<evidence type="ECO:0000256" key="1">
    <source>
        <dbReference type="ARBA" id="ARBA00004370"/>
    </source>
</evidence>
<name>A0A1Y0ID61_9GAMM</name>
<proteinExistence type="inferred from homology"/>
<evidence type="ECO:0000256" key="6">
    <source>
        <dbReference type="SAM" id="Phobius"/>
    </source>
</evidence>
<dbReference type="InterPro" id="IPR004090">
    <property type="entry name" value="Chemotax_Me-accpt_rcpt"/>
</dbReference>
<feature type="transmembrane region" description="Helical" evidence="6">
    <location>
        <begin position="12"/>
        <end position="28"/>
    </location>
</feature>
<dbReference type="SUPFAM" id="SSF58104">
    <property type="entry name" value="Methyl-accepting chemotaxis protein (MCP) signaling domain"/>
    <property type="match status" value="1"/>
</dbReference>
<dbReference type="AlphaFoldDB" id="A0A1Y0ID61"/>
<dbReference type="GO" id="GO:0004888">
    <property type="term" value="F:transmembrane signaling receptor activity"/>
    <property type="evidence" value="ECO:0007669"/>
    <property type="project" value="InterPro"/>
</dbReference>
<dbReference type="PROSITE" id="PS50111">
    <property type="entry name" value="CHEMOTAXIS_TRANSDUC_2"/>
    <property type="match status" value="1"/>
</dbReference>
<feature type="region of interest" description="Disordered" evidence="5">
    <location>
        <begin position="403"/>
        <end position="430"/>
    </location>
</feature>
<keyword evidence="6" id="KW-0472">Membrane</keyword>
<comment type="subcellular location">
    <subcellularLocation>
        <location evidence="1">Membrane</location>
    </subcellularLocation>
</comment>
<sequence>MSLGKTKRNRKIWVGVVLVGLITMEVSFTRALDLSPLESLLITIKTLLIAGSVVYFMKKWFDQAMLSALRPIREDMFDQEAQKTHLNVRLPEQQEKGLQQLVKTLNDCITHLDASLIEIGGSAARLLPMSDELSETYFNMTQKATLQATFGEQVADRVSRMYSASKQVLEQVENIIAVETRSEHVVSECQESAEGFTTTMDLLMQQMNEASEVLGYLKTSSARIGSIVDVINDIADQTNLLALNAAIEAARAGESGRGFAVVADEVRSLAKRSQESTQQIREMISAIQNASAGITTSIQTSNERTREAVEETHKFRDQLSAIVDSVQDISSAAKAIQLAAKSQGELNEEVNLSMRALGQLNSDALSNSQLHTVKSDDLKKLGHKLQELMSRFECSKNVWNTQRRAKQRGAESEMGGQASESRSAGEIDLF</sequence>
<evidence type="ECO:0000256" key="4">
    <source>
        <dbReference type="PROSITE-ProRule" id="PRU00284"/>
    </source>
</evidence>
<dbReference type="PANTHER" id="PTHR32089">
    <property type="entry name" value="METHYL-ACCEPTING CHEMOTAXIS PROTEIN MCPB"/>
    <property type="match status" value="1"/>
</dbReference>
<dbReference type="OrthoDB" id="9806704at2"/>
<evidence type="ECO:0000259" key="7">
    <source>
        <dbReference type="PROSITE" id="PS50111"/>
    </source>
</evidence>
<accession>A0A1Y0ID61</accession>
<dbReference type="GO" id="GO:0007165">
    <property type="term" value="P:signal transduction"/>
    <property type="evidence" value="ECO:0007669"/>
    <property type="project" value="UniProtKB-KW"/>
</dbReference>
<comment type="similarity">
    <text evidence="3">Belongs to the methyl-accepting chemotaxis (MCP) protein family.</text>
</comment>
<dbReference type="Gene3D" id="1.10.287.950">
    <property type="entry name" value="Methyl-accepting chemotaxis protein"/>
    <property type="match status" value="1"/>
</dbReference>
<feature type="transmembrane region" description="Helical" evidence="6">
    <location>
        <begin position="40"/>
        <end position="57"/>
    </location>
</feature>
<evidence type="ECO:0000256" key="3">
    <source>
        <dbReference type="ARBA" id="ARBA00029447"/>
    </source>
</evidence>
<dbReference type="KEGG" id="ome:OLMES_4472"/>